<dbReference type="InterPro" id="IPR000306">
    <property type="entry name" value="Znf_FYVE"/>
</dbReference>
<dbReference type="InterPro" id="IPR003903">
    <property type="entry name" value="UIM_dom"/>
</dbReference>
<keyword evidence="1" id="KW-0479">Metal-binding</keyword>
<feature type="coiled-coil region" evidence="5">
    <location>
        <begin position="265"/>
        <end position="295"/>
    </location>
</feature>
<feature type="region of interest" description="Disordered" evidence="6">
    <location>
        <begin position="73"/>
        <end position="94"/>
    </location>
</feature>
<dbReference type="Gene3D" id="3.30.40.10">
    <property type="entry name" value="Zinc/RING finger domain, C3HC4 (zinc finger)"/>
    <property type="match status" value="1"/>
</dbReference>
<proteinExistence type="predicted"/>
<dbReference type="PROSITE" id="PS50178">
    <property type="entry name" value="ZF_FYVE"/>
    <property type="match status" value="1"/>
</dbReference>
<dbReference type="GO" id="GO:0005769">
    <property type="term" value="C:early endosome"/>
    <property type="evidence" value="ECO:0007669"/>
    <property type="project" value="TreeGrafter"/>
</dbReference>
<dbReference type="GO" id="GO:0032456">
    <property type="term" value="P:endocytic recycling"/>
    <property type="evidence" value="ECO:0007669"/>
    <property type="project" value="TreeGrafter"/>
</dbReference>
<dbReference type="GO" id="GO:0031623">
    <property type="term" value="P:receptor internalization"/>
    <property type="evidence" value="ECO:0007669"/>
    <property type="project" value="TreeGrafter"/>
</dbReference>
<organism evidence="8 9">
    <name type="scientific">Adineta ricciae</name>
    <name type="common">Rotifer</name>
    <dbReference type="NCBI Taxonomy" id="249248"/>
    <lineage>
        <taxon>Eukaryota</taxon>
        <taxon>Metazoa</taxon>
        <taxon>Spiralia</taxon>
        <taxon>Gnathifera</taxon>
        <taxon>Rotifera</taxon>
        <taxon>Eurotatoria</taxon>
        <taxon>Bdelloidea</taxon>
        <taxon>Adinetida</taxon>
        <taxon>Adinetidae</taxon>
        <taxon>Adineta</taxon>
    </lineage>
</organism>
<evidence type="ECO:0000256" key="1">
    <source>
        <dbReference type="ARBA" id="ARBA00022723"/>
    </source>
</evidence>
<feature type="compositionally biased region" description="Polar residues" evidence="6">
    <location>
        <begin position="73"/>
        <end position="87"/>
    </location>
</feature>
<dbReference type="InterPro" id="IPR011011">
    <property type="entry name" value="Znf_FYVE_PHD"/>
</dbReference>
<gene>
    <name evidence="8" type="ORF">EDS130_LOCUS8130</name>
</gene>
<accession>A0A813X4J3</accession>
<dbReference type="GO" id="GO:0008270">
    <property type="term" value="F:zinc ion binding"/>
    <property type="evidence" value="ECO:0007669"/>
    <property type="project" value="UniProtKB-KW"/>
</dbReference>
<evidence type="ECO:0000313" key="9">
    <source>
        <dbReference type="Proteomes" id="UP000663852"/>
    </source>
</evidence>
<dbReference type="SUPFAM" id="SSF57903">
    <property type="entry name" value="FYVE/PHD zinc finger"/>
    <property type="match status" value="1"/>
</dbReference>
<name>A0A813X4J3_ADIRI</name>
<keyword evidence="2 4" id="KW-0863">Zinc-finger</keyword>
<evidence type="ECO:0000256" key="2">
    <source>
        <dbReference type="ARBA" id="ARBA00022771"/>
    </source>
</evidence>
<feature type="compositionally biased region" description="Polar residues" evidence="6">
    <location>
        <begin position="400"/>
        <end position="415"/>
    </location>
</feature>
<evidence type="ECO:0000256" key="6">
    <source>
        <dbReference type="SAM" id="MobiDB-lite"/>
    </source>
</evidence>
<dbReference type="Gene3D" id="1.20.5.1940">
    <property type="match status" value="1"/>
</dbReference>
<dbReference type="Proteomes" id="UP000663852">
    <property type="component" value="Unassembled WGS sequence"/>
</dbReference>
<dbReference type="PROSITE" id="PS50330">
    <property type="entry name" value="UIM"/>
    <property type="match status" value="1"/>
</dbReference>
<keyword evidence="3" id="KW-0862">Zinc</keyword>
<evidence type="ECO:0000256" key="3">
    <source>
        <dbReference type="ARBA" id="ARBA00022833"/>
    </source>
</evidence>
<dbReference type="InterPro" id="IPR024641">
    <property type="entry name" value="HRS_helical"/>
</dbReference>
<sequence length="452" mass="51821">MVVTQNPPTWTDRDTCFRCRTTFTAFTRKHHCRACGETFCSSCSSKSSPLLEFGIEDEVRVCESCYDRLTTTGSVNPTPASETTSASAVAKPTEKSQAEIDEEEALQLAISLSQSEADEKERRKKLLTQQYALASIPTPPTPLGSAPIADQVLNDNEQKPVGGNAELAKYLDRNYWEGQTQKDLGTNIVQNDSTDNFVRDDEIDAFINVANSHINNIKFRMLSNQQRGRNIANDTAVQSVFFTLQHMYPELNRLIQSLDDKQAYHESLQDKLGQLKDAREALNALRDEHLENKRRQAFERERQRQMQLAVKLDDMRQKKHAYLEYHRQLHLQRLAEQEAEMQARLDQQRRYAQQREQQNQIDYHLSQVQSSLPYVQSLPSVAYYPHQQQHQQQQQQHVQSMPTSQIPTHSFSMGQLSDALPPPLAPPISQYQQLYSAHPPMQSNEQTLISFD</sequence>
<evidence type="ECO:0000313" key="8">
    <source>
        <dbReference type="EMBL" id="CAF0867671.1"/>
    </source>
</evidence>
<keyword evidence="5" id="KW-0175">Coiled coil</keyword>
<dbReference type="GO" id="GO:0043130">
    <property type="term" value="F:ubiquitin binding"/>
    <property type="evidence" value="ECO:0007669"/>
    <property type="project" value="TreeGrafter"/>
</dbReference>
<feature type="region of interest" description="Disordered" evidence="6">
    <location>
        <begin position="385"/>
        <end position="428"/>
    </location>
</feature>
<dbReference type="InterPro" id="IPR013083">
    <property type="entry name" value="Znf_RING/FYVE/PHD"/>
</dbReference>
<dbReference type="EMBL" id="CAJNOJ010000025">
    <property type="protein sequence ID" value="CAF0867671.1"/>
    <property type="molecule type" value="Genomic_DNA"/>
</dbReference>
<protein>
    <recommendedName>
        <fullName evidence="7">FYVE-type domain-containing protein</fullName>
    </recommendedName>
</protein>
<reference evidence="8" key="1">
    <citation type="submission" date="2021-02" db="EMBL/GenBank/DDBJ databases">
        <authorList>
            <person name="Nowell W R."/>
        </authorList>
    </citation>
    <scope>NUCLEOTIDE SEQUENCE</scope>
</reference>
<dbReference type="PANTHER" id="PTHR46275:SF1">
    <property type="entry name" value="HEPATOCYTE GROWTH FACTOR-REGULATED TYROSINE KINASE SUBSTRATE"/>
    <property type="match status" value="1"/>
</dbReference>
<feature type="domain" description="FYVE-type" evidence="7">
    <location>
        <begin position="10"/>
        <end position="70"/>
    </location>
</feature>
<dbReference type="PANTHER" id="PTHR46275">
    <property type="entry name" value="HEPATOCYTE GROWTH FACTOR-REGULATED TYROSINE KINASE SUBSTRATE"/>
    <property type="match status" value="1"/>
</dbReference>
<comment type="caution">
    <text evidence="8">The sequence shown here is derived from an EMBL/GenBank/DDBJ whole genome shotgun (WGS) entry which is preliminary data.</text>
</comment>
<dbReference type="SMART" id="SM00064">
    <property type="entry name" value="FYVE"/>
    <property type="match status" value="1"/>
</dbReference>
<dbReference type="Pfam" id="PF12210">
    <property type="entry name" value="Hrs_helical"/>
    <property type="match status" value="1"/>
</dbReference>
<dbReference type="InterPro" id="IPR017455">
    <property type="entry name" value="Znf_FYVE-rel"/>
</dbReference>
<dbReference type="OrthoDB" id="957735at2759"/>
<evidence type="ECO:0000256" key="4">
    <source>
        <dbReference type="PROSITE-ProRule" id="PRU00091"/>
    </source>
</evidence>
<evidence type="ECO:0000259" key="7">
    <source>
        <dbReference type="PROSITE" id="PS50178"/>
    </source>
</evidence>
<dbReference type="AlphaFoldDB" id="A0A813X4J3"/>
<dbReference type="Pfam" id="PF01363">
    <property type="entry name" value="FYVE"/>
    <property type="match status" value="1"/>
</dbReference>
<evidence type="ECO:0000256" key="5">
    <source>
        <dbReference type="SAM" id="Coils"/>
    </source>
</evidence>
<dbReference type="InterPro" id="IPR017073">
    <property type="entry name" value="HGS/VPS27"/>
</dbReference>
<feature type="compositionally biased region" description="Low complexity" evidence="6">
    <location>
        <begin position="386"/>
        <end position="399"/>
    </location>
</feature>